<reference evidence="6 7" key="2">
    <citation type="submission" date="2020-08" db="EMBL/GenBank/DDBJ databases">
        <authorList>
            <person name="Partida-Martinez L."/>
            <person name="Huntemann M."/>
            <person name="Clum A."/>
            <person name="Wang J."/>
            <person name="Palaniappan K."/>
            <person name="Ritter S."/>
            <person name="Chen I.-M."/>
            <person name="Stamatis D."/>
            <person name="Reddy T."/>
            <person name="O'Malley R."/>
            <person name="Daum C."/>
            <person name="Shapiro N."/>
            <person name="Ivanova N."/>
            <person name="Kyrpides N."/>
            <person name="Woyke T."/>
        </authorList>
    </citation>
    <scope>NUCLEOTIDE SEQUENCE [LARGE SCALE GENOMIC DNA]</scope>
    <source>
        <strain evidence="6 7">AS2.23</strain>
    </source>
</reference>
<dbReference type="SMART" id="SM00342">
    <property type="entry name" value="HTH_ARAC"/>
    <property type="match status" value="1"/>
</dbReference>
<evidence type="ECO:0000256" key="4">
    <source>
        <dbReference type="SAM" id="MobiDB-lite"/>
    </source>
</evidence>
<dbReference type="InterPro" id="IPR032783">
    <property type="entry name" value="AraC_lig"/>
</dbReference>
<dbReference type="PANTHER" id="PTHR46796:SF13">
    <property type="entry name" value="HTH-TYPE TRANSCRIPTIONAL ACTIVATOR RHAS"/>
    <property type="match status" value="1"/>
</dbReference>
<dbReference type="PROSITE" id="PS01124">
    <property type="entry name" value="HTH_ARAC_FAMILY_2"/>
    <property type="match status" value="1"/>
</dbReference>
<feature type="region of interest" description="Disordered" evidence="4">
    <location>
        <begin position="199"/>
        <end position="226"/>
    </location>
</feature>
<dbReference type="GO" id="GO:0043565">
    <property type="term" value="F:sequence-specific DNA binding"/>
    <property type="evidence" value="ECO:0007669"/>
    <property type="project" value="InterPro"/>
</dbReference>
<dbReference type="GO" id="GO:0003700">
    <property type="term" value="F:DNA-binding transcription factor activity"/>
    <property type="evidence" value="ECO:0007669"/>
    <property type="project" value="InterPro"/>
</dbReference>
<gene>
    <name evidence="6" type="ORF">FHR75_002998</name>
</gene>
<evidence type="ECO:0000256" key="2">
    <source>
        <dbReference type="ARBA" id="ARBA00023125"/>
    </source>
</evidence>
<protein>
    <submittedName>
        <fullName evidence="6">AraC-like DNA-binding protein</fullName>
    </submittedName>
</protein>
<dbReference type="Proteomes" id="UP000533269">
    <property type="component" value="Unassembled WGS sequence"/>
</dbReference>
<reference evidence="6 7" key="1">
    <citation type="submission" date="2020-08" db="EMBL/GenBank/DDBJ databases">
        <title>The Agave Microbiome: Exploring the role of microbial communities in plant adaptations to desert environments.</title>
        <authorList>
            <person name="Partida-Martinez L.P."/>
        </authorList>
    </citation>
    <scope>NUCLEOTIDE SEQUENCE [LARGE SCALE GENOMIC DNA]</scope>
    <source>
        <strain evidence="6 7">AS2.23</strain>
    </source>
</reference>
<sequence length="226" mass="24106">MPLGWRGTRVWGNSDGGSTRLLTGTYTEHGALSRRLLDALPTLIVLRADPATAPVLTWLAREVTHQVPGQDAVLDRLLDLLLVASLRSWFDADRRRAPGWWTAAADPVVGPALRLLQDHPEHPWTTGSLAAAVATSRATLARRFTALTGQPPMGYLTTWRLDLAADLLLEPGTTLTAVARRVGYGSPYALSAAFTRRFGTSPSRHRAGGAGAPLPGDGDPPPARGG</sequence>
<comment type="caution">
    <text evidence="6">The sequence shown here is derived from an EMBL/GenBank/DDBJ whole genome shotgun (WGS) entry which is preliminary data.</text>
</comment>
<evidence type="ECO:0000313" key="6">
    <source>
        <dbReference type="EMBL" id="MBB2902167.1"/>
    </source>
</evidence>
<dbReference type="InterPro" id="IPR018062">
    <property type="entry name" value="HTH_AraC-typ_CS"/>
</dbReference>
<dbReference type="Pfam" id="PF12833">
    <property type="entry name" value="HTH_18"/>
    <property type="match status" value="1"/>
</dbReference>
<dbReference type="SUPFAM" id="SSF46689">
    <property type="entry name" value="Homeodomain-like"/>
    <property type="match status" value="2"/>
</dbReference>
<evidence type="ECO:0000259" key="5">
    <source>
        <dbReference type="PROSITE" id="PS01124"/>
    </source>
</evidence>
<dbReference type="InterPro" id="IPR018060">
    <property type="entry name" value="HTH_AraC"/>
</dbReference>
<evidence type="ECO:0000313" key="7">
    <source>
        <dbReference type="Proteomes" id="UP000533269"/>
    </source>
</evidence>
<keyword evidence="3" id="KW-0804">Transcription</keyword>
<dbReference type="EMBL" id="JACHVY010000003">
    <property type="protein sequence ID" value="MBB2902167.1"/>
    <property type="molecule type" value="Genomic_DNA"/>
</dbReference>
<keyword evidence="2 6" id="KW-0238">DNA-binding</keyword>
<dbReference type="PROSITE" id="PS00041">
    <property type="entry name" value="HTH_ARAC_FAMILY_1"/>
    <property type="match status" value="1"/>
</dbReference>
<dbReference type="Gene3D" id="1.10.10.60">
    <property type="entry name" value="Homeodomain-like"/>
    <property type="match status" value="2"/>
</dbReference>
<dbReference type="InterPro" id="IPR050204">
    <property type="entry name" value="AraC_XylS_family_regulators"/>
</dbReference>
<keyword evidence="1" id="KW-0805">Transcription regulation</keyword>
<evidence type="ECO:0000256" key="3">
    <source>
        <dbReference type="ARBA" id="ARBA00023163"/>
    </source>
</evidence>
<dbReference type="PANTHER" id="PTHR46796">
    <property type="entry name" value="HTH-TYPE TRANSCRIPTIONAL ACTIVATOR RHAS-RELATED"/>
    <property type="match status" value="1"/>
</dbReference>
<evidence type="ECO:0000256" key="1">
    <source>
        <dbReference type="ARBA" id="ARBA00023015"/>
    </source>
</evidence>
<dbReference type="InterPro" id="IPR009057">
    <property type="entry name" value="Homeodomain-like_sf"/>
</dbReference>
<dbReference type="AlphaFoldDB" id="A0A7W4TNK8"/>
<feature type="domain" description="HTH araC/xylS-type" evidence="5">
    <location>
        <begin position="110"/>
        <end position="208"/>
    </location>
</feature>
<organism evidence="6 7">
    <name type="scientific">Kineococcus radiotolerans</name>
    <dbReference type="NCBI Taxonomy" id="131568"/>
    <lineage>
        <taxon>Bacteria</taxon>
        <taxon>Bacillati</taxon>
        <taxon>Actinomycetota</taxon>
        <taxon>Actinomycetes</taxon>
        <taxon>Kineosporiales</taxon>
        <taxon>Kineosporiaceae</taxon>
        <taxon>Kineococcus</taxon>
    </lineage>
</organism>
<name>A0A7W4TNK8_KINRA</name>
<proteinExistence type="predicted"/>
<dbReference type="Pfam" id="PF12852">
    <property type="entry name" value="Cupin_6"/>
    <property type="match status" value="1"/>
</dbReference>
<accession>A0A7W4TNK8</accession>